<dbReference type="Pfam" id="PF01979">
    <property type="entry name" value="Amidohydro_1"/>
    <property type="match status" value="1"/>
</dbReference>
<dbReference type="InterPro" id="IPR032466">
    <property type="entry name" value="Metal_Hydrolase"/>
</dbReference>
<feature type="signal peptide" evidence="1">
    <location>
        <begin position="1"/>
        <end position="25"/>
    </location>
</feature>
<dbReference type="InterPro" id="IPR057744">
    <property type="entry name" value="OTAase-like"/>
</dbReference>
<dbReference type="InterPro" id="IPR051781">
    <property type="entry name" value="Metallo-dep_Hydrolase"/>
</dbReference>
<evidence type="ECO:0000256" key="1">
    <source>
        <dbReference type="SAM" id="SignalP"/>
    </source>
</evidence>
<sequence length="446" mass="46314">MPLRHLATGLAFLCAGLASTPAAEAQAGSAAADADTDPGTIIHAGRLLAVPGAGVAEERSILIRKGRIVAIEDGYTTGGDDWRGAQIVDLTDHFVLPGLIDAHVHITGELGPRQKLDRVEMSDARTAMRAWAYADRTLTAGFTTIRDVGANAEAVFALRDAIAAGEVTGPRILSAGSTISATGGHGDVHGYRDDILHLMEDSSNCDGADDCRRAVRRQIKRGSDLIKITATGGVLSETAAGTGQQMFDDEMTAVVETAHALGRKVAAHAHDAAGIKAALRAGVDSIEHGTFLDDEAIALFRETGAYLVPTVLAGVTVSEMAQAPGSFMAAPVAEKAIRVGPALMKMLARAHEAGVRIAFGTDTGVSPHGQNARELVLMVEAGMPAEAVLRTATVDAAALLGVDDTVGTIEPGKAADIVAVAGDPLSDMTAMRTMAFVMRDGRVHRR</sequence>
<keyword evidence="3" id="KW-0378">Hydrolase</keyword>
<feature type="chain" id="PRO_5020886886" evidence="1">
    <location>
        <begin position="26"/>
        <end position="446"/>
    </location>
</feature>
<reference evidence="3 4" key="1">
    <citation type="submission" date="2019-03" db="EMBL/GenBank/DDBJ databases">
        <title>Genomic Encyclopedia of Type Strains, Phase IV (KMG-IV): sequencing the most valuable type-strain genomes for metagenomic binning, comparative biology and taxonomic classification.</title>
        <authorList>
            <person name="Goeker M."/>
        </authorList>
    </citation>
    <scope>NUCLEOTIDE SEQUENCE [LARGE SCALE GENOMIC DNA]</scope>
    <source>
        <strain evidence="3 4">DSM 2132</strain>
    </source>
</reference>
<proteinExistence type="predicted"/>
<dbReference type="InterPro" id="IPR006680">
    <property type="entry name" value="Amidohydro-rel"/>
</dbReference>
<gene>
    <name evidence="3" type="ORF">EV659_10926</name>
</gene>
<keyword evidence="4" id="KW-1185">Reference proteome</keyword>
<dbReference type="PANTHER" id="PTHR43135:SF3">
    <property type="entry name" value="ALPHA-D-RIBOSE 1-METHYLPHOSPHONATE 5-TRIPHOSPHATE DIPHOSPHATASE"/>
    <property type="match status" value="1"/>
</dbReference>
<dbReference type="RefSeq" id="WP_132709024.1">
    <property type="nucleotide sequence ID" value="NZ_JACIGF010000009.1"/>
</dbReference>
<dbReference type="AlphaFoldDB" id="A0A4R2PDM7"/>
<dbReference type="SUPFAM" id="SSF51556">
    <property type="entry name" value="Metallo-dependent hydrolases"/>
    <property type="match status" value="1"/>
</dbReference>
<dbReference type="Gene3D" id="2.30.40.10">
    <property type="entry name" value="Urease, subunit C, domain 1"/>
    <property type="match status" value="1"/>
</dbReference>
<evidence type="ECO:0000259" key="2">
    <source>
        <dbReference type="Pfam" id="PF01979"/>
    </source>
</evidence>
<dbReference type="InterPro" id="IPR011059">
    <property type="entry name" value="Metal-dep_hydrolase_composite"/>
</dbReference>
<dbReference type="OrthoDB" id="9782972at2"/>
<dbReference type="EMBL" id="SLXO01000009">
    <property type="protein sequence ID" value="TCP32534.1"/>
    <property type="molecule type" value="Genomic_DNA"/>
</dbReference>
<accession>A0A4R2PDM7</accession>
<name>A0A4R2PDM7_RHOSA</name>
<evidence type="ECO:0000313" key="3">
    <source>
        <dbReference type="EMBL" id="TCP32534.1"/>
    </source>
</evidence>
<dbReference type="GO" id="GO:0016810">
    <property type="term" value="F:hydrolase activity, acting on carbon-nitrogen (but not peptide) bonds"/>
    <property type="evidence" value="ECO:0007669"/>
    <property type="project" value="InterPro"/>
</dbReference>
<dbReference type="InParanoid" id="A0A4R2PDM7"/>
<dbReference type="CDD" id="cd01299">
    <property type="entry name" value="Met_dep_hydrolase_A"/>
    <property type="match status" value="1"/>
</dbReference>
<dbReference type="PANTHER" id="PTHR43135">
    <property type="entry name" value="ALPHA-D-RIBOSE 1-METHYLPHOSPHONATE 5-TRIPHOSPHATE DIPHOSPHATASE"/>
    <property type="match status" value="1"/>
</dbReference>
<protein>
    <submittedName>
        <fullName evidence="3">Imidazolonepropionase-like amidohydrolase</fullName>
    </submittedName>
</protein>
<organism evidence="3 4">
    <name type="scientific">Rhodothalassium salexigens DSM 2132</name>
    <dbReference type="NCBI Taxonomy" id="1188247"/>
    <lineage>
        <taxon>Bacteria</taxon>
        <taxon>Pseudomonadati</taxon>
        <taxon>Pseudomonadota</taxon>
        <taxon>Alphaproteobacteria</taxon>
        <taxon>Rhodothalassiales</taxon>
        <taxon>Rhodothalassiaceae</taxon>
        <taxon>Rhodothalassium</taxon>
    </lineage>
</organism>
<comment type="caution">
    <text evidence="3">The sequence shown here is derived from an EMBL/GenBank/DDBJ whole genome shotgun (WGS) entry which is preliminary data.</text>
</comment>
<evidence type="ECO:0000313" key="4">
    <source>
        <dbReference type="Proteomes" id="UP000295399"/>
    </source>
</evidence>
<feature type="domain" description="Amidohydrolase-related" evidence="2">
    <location>
        <begin position="94"/>
        <end position="442"/>
    </location>
</feature>
<keyword evidence="1" id="KW-0732">Signal</keyword>
<dbReference type="Gene3D" id="3.20.20.140">
    <property type="entry name" value="Metal-dependent hydrolases"/>
    <property type="match status" value="1"/>
</dbReference>
<dbReference type="Proteomes" id="UP000295399">
    <property type="component" value="Unassembled WGS sequence"/>
</dbReference>
<dbReference type="SUPFAM" id="SSF51338">
    <property type="entry name" value="Composite domain of metallo-dependent hydrolases"/>
    <property type="match status" value="1"/>
</dbReference>